<evidence type="ECO:0000259" key="3">
    <source>
        <dbReference type="Pfam" id="PF12697"/>
    </source>
</evidence>
<dbReference type="EMBL" id="RDFA01000004">
    <property type="protein sequence ID" value="RXK48610.1"/>
    <property type="molecule type" value="Genomic_DNA"/>
</dbReference>
<dbReference type="InterPro" id="IPR006311">
    <property type="entry name" value="TAT_signal"/>
</dbReference>
<keyword evidence="6" id="KW-1185">Reference proteome</keyword>
<organism evidence="5 6">
    <name type="scientific">Halorientalis pallida</name>
    <dbReference type="NCBI Taxonomy" id="2479928"/>
    <lineage>
        <taxon>Archaea</taxon>
        <taxon>Methanobacteriati</taxon>
        <taxon>Methanobacteriota</taxon>
        <taxon>Stenosarchaea group</taxon>
        <taxon>Halobacteria</taxon>
        <taxon>Halobacteriales</taxon>
        <taxon>Haloarculaceae</taxon>
        <taxon>Halorientalis</taxon>
    </lineage>
</organism>
<dbReference type="PROSITE" id="PS51318">
    <property type="entry name" value="TAT"/>
    <property type="match status" value="1"/>
</dbReference>
<dbReference type="PANTHER" id="PTHR43265:SF1">
    <property type="entry name" value="ESTERASE ESTD"/>
    <property type="match status" value="1"/>
</dbReference>
<name>A0A498KUP6_9EURY</name>
<feature type="compositionally biased region" description="Acidic residues" evidence="2">
    <location>
        <begin position="55"/>
        <end position="69"/>
    </location>
</feature>
<dbReference type="Gene3D" id="3.10.450.590">
    <property type="match status" value="1"/>
</dbReference>
<dbReference type="OrthoDB" id="203477at2157"/>
<evidence type="ECO:0000256" key="2">
    <source>
        <dbReference type="SAM" id="MobiDB-lite"/>
    </source>
</evidence>
<keyword evidence="1 5" id="KW-0378">Hydrolase</keyword>
<accession>A0A498KUP6</accession>
<evidence type="ECO:0000259" key="4">
    <source>
        <dbReference type="Pfam" id="PF13026"/>
    </source>
</evidence>
<dbReference type="PANTHER" id="PTHR43265">
    <property type="entry name" value="ESTERASE ESTD"/>
    <property type="match status" value="1"/>
</dbReference>
<dbReference type="InterPro" id="IPR000073">
    <property type="entry name" value="AB_hydrolase_1"/>
</dbReference>
<dbReference type="SUPFAM" id="SSF53474">
    <property type="entry name" value="alpha/beta-Hydrolases"/>
    <property type="match status" value="1"/>
</dbReference>
<dbReference type="GO" id="GO:0052689">
    <property type="term" value="F:carboxylic ester hydrolase activity"/>
    <property type="evidence" value="ECO:0007669"/>
    <property type="project" value="TreeGrafter"/>
</dbReference>
<dbReference type="InterPro" id="IPR053145">
    <property type="entry name" value="AB_hydrolase_Est10"/>
</dbReference>
<feature type="compositionally biased region" description="Polar residues" evidence="2">
    <location>
        <begin position="35"/>
        <end position="53"/>
    </location>
</feature>
<dbReference type="InterPro" id="IPR024981">
    <property type="entry name" value="DUF3887"/>
</dbReference>
<dbReference type="Gene3D" id="3.40.50.1820">
    <property type="entry name" value="alpha/beta hydrolase"/>
    <property type="match status" value="1"/>
</dbReference>
<feature type="domain" description="AB hydrolase-1" evidence="3">
    <location>
        <begin position="216"/>
        <end position="454"/>
    </location>
</feature>
<dbReference type="InterPro" id="IPR029058">
    <property type="entry name" value="AB_hydrolase_fold"/>
</dbReference>
<dbReference type="Pfam" id="PF13026">
    <property type="entry name" value="DUF3887"/>
    <property type="match status" value="1"/>
</dbReference>
<dbReference type="GO" id="GO:0004252">
    <property type="term" value="F:serine-type endopeptidase activity"/>
    <property type="evidence" value="ECO:0007669"/>
    <property type="project" value="InterPro"/>
</dbReference>
<dbReference type="Pfam" id="PF12697">
    <property type="entry name" value="Abhydrolase_6"/>
    <property type="match status" value="1"/>
</dbReference>
<comment type="caution">
    <text evidence="5">The sequence shown here is derived from an EMBL/GenBank/DDBJ whole genome shotgun (WGS) entry which is preliminary data.</text>
</comment>
<reference evidence="5 6" key="1">
    <citation type="submission" date="2019-01" db="EMBL/GenBank/DDBJ databases">
        <title>Halorientalis sp. F13-25 a new haloarchaeum isolated from hypersaline water.</title>
        <authorList>
            <person name="Ana D.-V."/>
            <person name="Cristina S.-P."/>
            <person name="Antonio V."/>
        </authorList>
    </citation>
    <scope>NUCLEOTIDE SEQUENCE [LARGE SCALE GENOMIC DNA]</scope>
    <source>
        <strain evidence="5 6">F13-25</strain>
    </source>
</reference>
<sequence>MPPSTPDRRTLLELLAAAGALALAGCSGDGGETTAPETTDSGATPGTDTSAGSETTDDETPVDPEEVDPEASKSAARTLVTRWANGEYEAMREPFTERMRGAVTVDELRDLWEQLVTDKGAFVSVTRAEYTTSQGYGVVVLTGQFTEGQQRFVVTFDGEGRVAGLQVPPPAGEYQAPAYVDRSTFTEQEVSIQATDSCSLGATLSMPEAEESVPGVVLVHGSGPHDRDETIGPNEPFRDLSWGLASRGIAVLRYDKRTAGCSVTEPTLDSVVTDDALAAVDVLRNADRVADDDVVVVGHSLGGMVAPRIAARGGTLAGIAMLAAPARPLADLVVVQNEYLADLDGTVTDAERAYLEDLRQQMERAQSGDMGPEETVLGQGRSWWNSLATYDQVETAEGLSLPTFLLQGGRDYQVDPEADFGRWRDALGGRDSVRFDEYPSLDHLFMPGEGPSRPADYYEQDNVAETVVSDLAGWIDGVAGDAGSE</sequence>
<dbReference type="Proteomes" id="UP000289691">
    <property type="component" value="Unassembled WGS sequence"/>
</dbReference>
<feature type="region of interest" description="Disordered" evidence="2">
    <location>
        <begin position="24"/>
        <end position="75"/>
    </location>
</feature>
<dbReference type="InterPro" id="IPR002471">
    <property type="entry name" value="Pept_S9_AS"/>
</dbReference>
<dbReference type="GO" id="GO:0006508">
    <property type="term" value="P:proteolysis"/>
    <property type="evidence" value="ECO:0007669"/>
    <property type="project" value="InterPro"/>
</dbReference>
<protein>
    <submittedName>
        <fullName evidence="5">Alpha/beta fold hydrolase</fullName>
    </submittedName>
</protein>
<gene>
    <name evidence="5" type="ORF">EAF64_13120</name>
</gene>
<dbReference type="PROSITE" id="PS00708">
    <property type="entry name" value="PRO_ENDOPEP_SER"/>
    <property type="match status" value="1"/>
</dbReference>
<evidence type="ECO:0000256" key="1">
    <source>
        <dbReference type="ARBA" id="ARBA00022801"/>
    </source>
</evidence>
<feature type="domain" description="DUF3887" evidence="4">
    <location>
        <begin position="78"/>
        <end position="165"/>
    </location>
</feature>
<proteinExistence type="predicted"/>
<dbReference type="AlphaFoldDB" id="A0A498KUP6"/>
<evidence type="ECO:0000313" key="5">
    <source>
        <dbReference type="EMBL" id="RXK48610.1"/>
    </source>
</evidence>
<dbReference type="RefSeq" id="WP_129069447.1">
    <property type="nucleotide sequence ID" value="NZ_RDFA01000004.1"/>
</dbReference>
<evidence type="ECO:0000313" key="6">
    <source>
        <dbReference type="Proteomes" id="UP000289691"/>
    </source>
</evidence>